<evidence type="ECO:0000259" key="2">
    <source>
        <dbReference type="PROSITE" id="PS51186"/>
    </source>
</evidence>
<dbReference type="GO" id="GO:0016787">
    <property type="term" value="F:hydrolase activity"/>
    <property type="evidence" value="ECO:0007669"/>
    <property type="project" value="UniProtKB-KW"/>
</dbReference>
<gene>
    <name evidence="3" type="ORF">OO17_10830</name>
</gene>
<dbReference type="Pfam" id="PF00583">
    <property type="entry name" value="Acetyltransf_1"/>
    <property type="match status" value="1"/>
</dbReference>
<evidence type="ECO:0000313" key="4">
    <source>
        <dbReference type="Proteomes" id="UP000032515"/>
    </source>
</evidence>
<dbReference type="AlphaFoldDB" id="A0A0D7ESZ7"/>
<dbReference type="Gene3D" id="3.60.110.10">
    <property type="entry name" value="Carbon-nitrogen hydrolase"/>
    <property type="match status" value="1"/>
</dbReference>
<dbReference type="SUPFAM" id="SSF55729">
    <property type="entry name" value="Acyl-CoA N-acyltransferases (Nat)"/>
    <property type="match status" value="1"/>
</dbReference>
<dbReference type="SUPFAM" id="SSF56317">
    <property type="entry name" value="Carbon-nitrogen hydrolase"/>
    <property type="match status" value="1"/>
</dbReference>
<dbReference type="PROSITE" id="PS51186">
    <property type="entry name" value="GNAT"/>
    <property type="match status" value="1"/>
</dbReference>
<dbReference type="GO" id="GO:0016747">
    <property type="term" value="F:acyltransferase activity, transferring groups other than amino-acyl groups"/>
    <property type="evidence" value="ECO:0007669"/>
    <property type="project" value="InterPro"/>
</dbReference>
<dbReference type="PANTHER" id="PTHR23088">
    <property type="entry name" value="NITRILASE-RELATED"/>
    <property type="match status" value="1"/>
</dbReference>
<protein>
    <submittedName>
        <fullName evidence="3">Carbon-nitrogen hydrolase</fullName>
    </submittedName>
</protein>
<dbReference type="PANTHER" id="PTHR23088:SF50">
    <property type="entry name" value="HYDROLASE YHCX"/>
    <property type="match status" value="1"/>
</dbReference>
<proteinExistence type="predicted"/>
<dbReference type="InterPro" id="IPR000182">
    <property type="entry name" value="GNAT_dom"/>
</dbReference>
<dbReference type="Proteomes" id="UP000032515">
    <property type="component" value="Unassembled WGS sequence"/>
</dbReference>
<dbReference type="Pfam" id="PF00795">
    <property type="entry name" value="CN_hydrolase"/>
    <property type="match status" value="1"/>
</dbReference>
<comment type="caution">
    <text evidence="3">The sequence shown here is derived from an EMBL/GenBank/DDBJ whole genome shotgun (WGS) entry which is preliminary data.</text>
</comment>
<dbReference type="Gene3D" id="3.40.630.30">
    <property type="match status" value="1"/>
</dbReference>
<organism evidence="3 4">
    <name type="scientific">Rhodopseudomonas palustris</name>
    <dbReference type="NCBI Taxonomy" id="1076"/>
    <lineage>
        <taxon>Bacteria</taxon>
        <taxon>Pseudomonadati</taxon>
        <taxon>Pseudomonadota</taxon>
        <taxon>Alphaproteobacteria</taxon>
        <taxon>Hyphomicrobiales</taxon>
        <taxon>Nitrobacteraceae</taxon>
        <taxon>Rhodopseudomonas</taxon>
    </lineage>
</organism>
<name>A0A0D7ESZ7_RHOPL</name>
<reference evidence="3 4" key="1">
    <citation type="submission" date="2014-11" db="EMBL/GenBank/DDBJ databases">
        <title>Genomics and ecophysiology of heterotrophic nitrogen fixing bacteria isolated from estuarine surface water.</title>
        <authorList>
            <person name="Bentzon-Tilia M."/>
            <person name="Severin I."/>
            <person name="Hansen L.H."/>
            <person name="Riemann L."/>
        </authorList>
    </citation>
    <scope>NUCLEOTIDE SEQUENCE [LARGE SCALE GENOMIC DNA]</scope>
    <source>
        <strain evidence="3 4">BAL398</strain>
    </source>
</reference>
<dbReference type="InterPro" id="IPR036526">
    <property type="entry name" value="C-N_Hydrolase_sf"/>
</dbReference>
<feature type="domain" description="N-acetyltransferase" evidence="2">
    <location>
        <begin position="1"/>
        <end position="204"/>
    </location>
</feature>
<dbReference type="InterPro" id="IPR003010">
    <property type="entry name" value="C-N_Hydrolase"/>
</dbReference>
<evidence type="ECO:0000313" key="3">
    <source>
        <dbReference type="EMBL" id="KIZ43771.1"/>
    </source>
</evidence>
<accession>A0A0D7ESZ7</accession>
<sequence length="510" mass="57432">MVIRHATLDDIPAIQNLLQKVYNRAFGNHATYSSAQLRGQQTQFPEGQFVAIYEDRVVGFCATFRIGGDLALAPHDWRTITGSGFASRHDPEGDYIYGMDVCVDPELRGLRIGQRLYNQRRKLCQHLRLKGTIIAGRMPGLSRRMKAVGSADQYLEQVKQGRQRDAVLGFQMRNGFEPLRVLQDYLPSDTESLGYAVLMVWNNPQVSQDDESKSSFNQNQRTVRVGAVQYQQRAVKSFEEFEEQVEYFVDALANYKADFVVFPELFTLQLLSIEGRIGDPAASIAALSQYTERFKAALTRMAVAYNINIIGGSHPTREDDGEVYNIAYVFLRDGSIHQQAKLHPTPSERSWWNIKGGNTLDTIATDCGPIGVLICYDAEFPELPRHLVDQGAMILFVPFCTDERQSYLRVRYCGQARAVENQCYVVLAGNVGNLPNVENMDIQYAQSCVLTPCDLPFARDGIAADTTPNVEMVAIADLHIDTLRAARQNGTVLNLKDRRFDLYSVNWKSK</sequence>
<dbReference type="CDD" id="cd04301">
    <property type="entry name" value="NAT_SF"/>
    <property type="match status" value="1"/>
</dbReference>
<evidence type="ECO:0000259" key="1">
    <source>
        <dbReference type="PROSITE" id="PS50263"/>
    </source>
</evidence>
<dbReference type="PROSITE" id="PS50263">
    <property type="entry name" value="CN_HYDROLASE"/>
    <property type="match status" value="1"/>
</dbReference>
<feature type="domain" description="CN hydrolase" evidence="1">
    <location>
        <begin position="223"/>
        <end position="480"/>
    </location>
</feature>
<keyword evidence="3" id="KW-0378">Hydrolase</keyword>
<dbReference type="EMBL" id="JXXE01000211">
    <property type="protein sequence ID" value="KIZ43771.1"/>
    <property type="molecule type" value="Genomic_DNA"/>
</dbReference>
<dbReference type="InterPro" id="IPR016181">
    <property type="entry name" value="Acyl_CoA_acyltransferase"/>
</dbReference>
<dbReference type="CDD" id="cd07574">
    <property type="entry name" value="nitrilase_Rim1_like"/>
    <property type="match status" value="1"/>
</dbReference>
<dbReference type="PATRIC" id="fig|1076.23.peg.1805"/>